<dbReference type="Pfam" id="PF00067">
    <property type="entry name" value="p450"/>
    <property type="match status" value="1"/>
</dbReference>
<dbReference type="PROSITE" id="PS00086">
    <property type="entry name" value="CYTOCHROME_P450"/>
    <property type="match status" value="1"/>
</dbReference>
<dbReference type="SUPFAM" id="SSF48264">
    <property type="entry name" value="Cytochrome P450"/>
    <property type="match status" value="1"/>
</dbReference>
<dbReference type="InterPro" id="IPR001128">
    <property type="entry name" value="Cyt_P450"/>
</dbReference>
<evidence type="ECO:0000256" key="2">
    <source>
        <dbReference type="SAM" id="MobiDB-lite"/>
    </source>
</evidence>
<dbReference type="PANTHER" id="PTHR24301">
    <property type="entry name" value="THROMBOXANE-A SYNTHASE"/>
    <property type="match status" value="1"/>
</dbReference>
<keyword evidence="1" id="KW-0503">Monooxygenase</keyword>
<keyword evidence="1" id="KW-0349">Heme</keyword>
<reference evidence="4" key="1">
    <citation type="journal article" date="2019" name="Int. J. Syst. Evol. Microbiol.">
        <title>The Global Catalogue of Microorganisms (GCM) 10K type strain sequencing project: providing services to taxonomists for standard genome sequencing and annotation.</title>
        <authorList>
            <consortium name="The Broad Institute Genomics Platform"/>
            <consortium name="The Broad Institute Genome Sequencing Center for Infectious Disease"/>
            <person name="Wu L."/>
            <person name="Ma J."/>
        </authorList>
    </citation>
    <scope>NUCLEOTIDE SEQUENCE [LARGE SCALE GENOMIC DNA]</scope>
    <source>
        <strain evidence="4">JCM 17804</strain>
    </source>
</reference>
<evidence type="ECO:0000313" key="3">
    <source>
        <dbReference type="EMBL" id="GAA4332232.1"/>
    </source>
</evidence>
<dbReference type="PANTHER" id="PTHR24301:SF2">
    <property type="entry name" value="THROMBOXANE-A SYNTHASE"/>
    <property type="match status" value="1"/>
</dbReference>
<dbReference type="Gene3D" id="1.10.630.10">
    <property type="entry name" value="Cytochrome P450"/>
    <property type="match status" value="1"/>
</dbReference>
<evidence type="ECO:0000256" key="1">
    <source>
        <dbReference type="RuleBase" id="RU000461"/>
    </source>
</evidence>
<protein>
    <submittedName>
        <fullName evidence="3">Cytochrome P450</fullName>
    </submittedName>
</protein>
<feature type="region of interest" description="Disordered" evidence="2">
    <location>
        <begin position="1"/>
        <end position="21"/>
    </location>
</feature>
<name>A0ABP8GZI4_9BURK</name>
<dbReference type="Proteomes" id="UP001500975">
    <property type="component" value="Unassembled WGS sequence"/>
</dbReference>
<keyword evidence="1" id="KW-0479">Metal-binding</keyword>
<accession>A0ABP8GZI4</accession>
<dbReference type="InterPro" id="IPR036396">
    <property type="entry name" value="Cyt_P450_sf"/>
</dbReference>
<comment type="similarity">
    <text evidence="1">Belongs to the cytochrome P450 family.</text>
</comment>
<dbReference type="EMBL" id="BAABGJ010000005">
    <property type="protein sequence ID" value="GAA4332232.1"/>
    <property type="molecule type" value="Genomic_DNA"/>
</dbReference>
<keyword evidence="4" id="KW-1185">Reference proteome</keyword>
<comment type="caution">
    <text evidence="3">The sequence shown here is derived from an EMBL/GenBank/DDBJ whole genome shotgun (WGS) entry which is preliminary data.</text>
</comment>
<gene>
    <name evidence="3" type="ORF">GCM10023165_06830</name>
</gene>
<dbReference type="PRINTS" id="PR00463">
    <property type="entry name" value="EP450I"/>
</dbReference>
<dbReference type="InterPro" id="IPR017972">
    <property type="entry name" value="Cyt_P450_CS"/>
</dbReference>
<dbReference type="PRINTS" id="PR00385">
    <property type="entry name" value="P450"/>
</dbReference>
<keyword evidence="1" id="KW-0408">Iron</keyword>
<feature type="compositionally biased region" description="Low complexity" evidence="2">
    <location>
        <begin position="1"/>
        <end position="18"/>
    </location>
</feature>
<organism evidence="3 4">
    <name type="scientific">Variovorax defluvii</name>
    <dbReference type="NCBI Taxonomy" id="913761"/>
    <lineage>
        <taxon>Bacteria</taxon>
        <taxon>Pseudomonadati</taxon>
        <taxon>Pseudomonadota</taxon>
        <taxon>Betaproteobacteria</taxon>
        <taxon>Burkholderiales</taxon>
        <taxon>Comamonadaceae</taxon>
        <taxon>Variovorax</taxon>
    </lineage>
</organism>
<evidence type="ECO:0000313" key="4">
    <source>
        <dbReference type="Proteomes" id="UP001500975"/>
    </source>
</evidence>
<dbReference type="InterPro" id="IPR002401">
    <property type="entry name" value="Cyt_P450_E_grp-I"/>
</dbReference>
<sequence>MSAISERPPAAAASAQRPTSISQLPGPKESLVLGHLLQLKVSRLHLQLEGWARTYGDTYRLRVARQQIVVISGTEDIAAVLRARPDTWSRPRNFASIARESDAYGLFAAEGDEWRRQRRMVMAGFDPEHLRNYMPTLTRVTRRLRKRWIVAAHAKKVMDLQDELMHYSVDAASGIAYGLDINTLENAQSELHDNLKHMFPMVFHRMNLPFAYWRYVRLPSDIAHDRRIATLHRIIGQIIAQGRERLRQHPERREQPTDLLEAMLAARDADGSALSESDIRGNVFTMLTASEDTTANTLAWTFYLLHEHPEAWERLVEEARAVLRDAPVAQALDELRQMPYAEACASEAMRLRPVAPLLILDAVRDTAIRDVHIPHGTRLYLLMRPGAVDDAAIEAPRAFIPQRWLADGAASVHSPKRLSMPFGAGPRLCPGRYLAMLEIKLVLSMLARDFQLLEVGTPDGTPPDEILEFTMHPVGLHLRLGTDAGMPAD</sequence>
<dbReference type="RefSeq" id="WP_345535901.1">
    <property type="nucleotide sequence ID" value="NZ_BAABGJ010000005.1"/>
</dbReference>
<proteinExistence type="inferred from homology"/>
<keyword evidence="1" id="KW-0560">Oxidoreductase</keyword>